<protein>
    <submittedName>
        <fullName evidence="1">Uncharacterized protein</fullName>
    </submittedName>
</protein>
<dbReference type="RefSeq" id="WP_406845093.1">
    <property type="nucleotide sequence ID" value="NZ_CP150845.1"/>
</dbReference>
<dbReference type="Proteomes" id="UP001623852">
    <property type="component" value="Chromosome"/>
</dbReference>
<gene>
    <name evidence="1" type="ORF">AABD74_07220</name>
</gene>
<accession>A0ABZ2UIE1</accession>
<proteinExistence type="predicted"/>
<evidence type="ECO:0000313" key="1">
    <source>
        <dbReference type="EMBL" id="WYZ21245.1"/>
    </source>
</evidence>
<keyword evidence="2" id="KW-1185">Reference proteome</keyword>
<sequence length="752" mass="85710">MRNFIWSLLLFTSGILMSFSQTKNIEKGTYLSTNKGQKIKLNLLDDNKYELVFYTGGYEIKGDSLVFIKNANSENRFDLSFVNDKRAKNIKIKFLDPSYYSFYIGTQKGTEDIQYQKLSDIKTKLDPEWTKTDLEFEIDKADFLYLVYEEYDGKSNVVKYALPKDAAEITINYELEVLGDLKIAGFYDRKTNELKISEKGGKNPLVFQNEKDVQPVKTSKVTPLENKIVSNWTYPGKADYLNEDYGTGAAAVDSVASAAVVDYAVDPNYTKFDFKLKIENNLKKAIESTKEANNNKFLVVLANNKNKSAKESFDAFVKEQETQAGYNMYDAYNPQYDVFNYYLAGDDDKKWLKSNKITNDPSVFVLNGNGDVLALAKSDLSDKSYQLNYYGDFYRKLLRADAFVSIDKIFKNKKAADAELIKAFNKAAVLETSYDYDSDYTLDDPNSTEFVITKAAVDKKEIAQTWKKLIEAHQKDAKPNLYLAETIVKEIKNQGFTKQLFNEDRILNDTDYLAIDYLLKHSDAIEENREAFNNKEGETHTLGNVVSEISSALQQNIYISQEGASGEVNKEKNISIYKKIIALGKGNFESYRNYFDYLSQIEDKDGSNTNFLKEFSTYFDSNLASEKGSPVEKLDAIYSSLDPTSSYSYDGWNAFKDYHSNLCNSTAWTVVLKPQNAAFLKSAIVWSEYSLVVTKNNPYYLDTLAQLYYKDGQKEKAITTQALAVKYLNKDVEEVTASEIRETLSKMQNGTY</sequence>
<reference evidence="1 2" key="1">
    <citation type="submission" date="2024-03" db="EMBL/GenBank/DDBJ databases">
        <title>Flavobacterium soyae.</title>
        <authorList>
            <person name="Zheng W."/>
        </authorList>
    </citation>
    <scope>NUCLEOTIDE SEQUENCE [LARGE SCALE GENOMIC DNA]</scope>
    <source>
        <strain evidence="1 2">55</strain>
    </source>
</reference>
<evidence type="ECO:0000313" key="2">
    <source>
        <dbReference type="Proteomes" id="UP001623852"/>
    </source>
</evidence>
<dbReference type="EMBL" id="CP150845">
    <property type="protein sequence ID" value="WYZ21245.1"/>
    <property type="molecule type" value="Genomic_DNA"/>
</dbReference>
<name>A0ABZ2UIE1_9FLAO</name>
<organism evidence="1 2">
    <name type="scientific">Flavobacterium soyae</name>
    <dbReference type="NCBI Taxonomy" id="2903098"/>
    <lineage>
        <taxon>Bacteria</taxon>
        <taxon>Pseudomonadati</taxon>
        <taxon>Bacteroidota</taxon>
        <taxon>Flavobacteriia</taxon>
        <taxon>Flavobacteriales</taxon>
        <taxon>Flavobacteriaceae</taxon>
        <taxon>Flavobacterium</taxon>
    </lineage>
</organism>